<comment type="caution">
    <text evidence="2">The sequence shown here is derived from an EMBL/GenBank/DDBJ whole genome shotgun (WGS) entry which is preliminary data.</text>
</comment>
<name>W9VHA9_9EURO</name>
<sequence length="157" mass="16169">MYRVVTHSKQARRLIPLQHSRLFSVYLARMADQDKSALDADKGSVGSQFKPEGSIGQMGEKVGGPLSSEGAVGKQFTPEGSVGGAAQSAAEQMQGDKKPIFDKDGAVGKQFKPEGAIGSVGEAVGGPFSSKGAIGKQFTDQGAVGGTIQENLGSGKK</sequence>
<evidence type="ECO:0000313" key="3">
    <source>
        <dbReference type="Proteomes" id="UP000019471"/>
    </source>
</evidence>
<evidence type="ECO:0000313" key="2">
    <source>
        <dbReference type="EMBL" id="EXJ54863.1"/>
    </source>
</evidence>
<evidence type="ECO:0000256" key="1">
    <source>
        <dbReference type="SAM" id="MobiDB-lite"/>
    </source>
</evidence>
<reference evidence="2 3" key="1">
    <citation type="submission" date="2013-03" db="EMBL/GenBank/DDBJ databases">
        <title>The Genome Sequence of Cladophialophora psammophila CBS 110553.</title>
        <authorList>
            <consortium name="The Broad Institute Genomics Platform"/>
            <person name="Cuomo C."/>
            <person name="de Hoog S."/>
            <person name="Gorbushina A."/>
            <person name="Walker B."/>
            <person name="Young S.K."/>
            <person name="Zeng Q."/>
            <person name="Gargeya S."/>
            <person name="Fitzgerald M."/>
            <person name="Haas B."/>
            <person name="Abouelleil A."/>
            <person name="Allen A.W."/>
            <person name="Alvarado L."/>
            <person name="Arachchi H.M."/>
            <person name="Berlin A.M."/>
            <person name="Chapman S.B."/>
            <person name="Gainer-Dewar J."/>
            <person name="Goldberg J."/>
            <person name="Griggs A."/>
            <person name="Gujja S."/>
            <person name="Hansen M."/>
            <person name="Howarth C."/>
            <person name="Imamovic A."/>
            <person name="Ireland A."/>
            <person name="Larimer J."/>
            <person name="McCowan C."/>
            <person name="Murphy C."/>
            <person name="Pearson M."/>
            <person name="Poon T.W."/>
            <person name="Priest M."/>
            <person name="Roberts A."/>
            <person name="Saif S."/>
            <person name="Shea T."/>
            <person name="Sisk P."/>
            <person name="Sykes S."/>
            <person name="Wortman J."/>
            <person name="Nusbaum C."/>
            <person name="Birren B."/>
        </authorList>
    </citation>
    <scope>NUCLEOTIDE SEQUENCE [LARGE SCALE GENOMIC DNA]</scope>
    <source>
        <strain evidence="2 3">CBS 110553</strain>
    </source>
</reference>
<accession>W9VHA9</accession>
<dbReference type="RefSeq" id="XP_007751688.1">
    <property type="nucleotide sequence ID" value="XM_007753498.1"/>
</dbReference>
<gene>
    <name evidence="2" type="ORF">A1O5_12929</name>
</gene>
<feature type="compositionally biased region" description="Polar residues" evidence="1">
    <location>
        <begin position="148"/>
        <end position="157"/>
    </location>
</feature>
<organism evidence="2 3">
    <name type="scientific">Cladophialophora psammophila CBS 110553</name>
    <dbReference type="NCBI Taxonomy" id="1182543"/>
    <lineage>
        <taxon>Eukaryota</taxon>
        <taxon>Fungi</taxon>
        <taxon>Dikarya</taxon>
        <taxon>Ascomycota</taxon>
        <taxon>Pezizomycotina</taxon>
        <taxon>Eurotiomycetes</taxon>
        <taxon>Chaetothyriomycetidae</taxon>
        <taxon>Chaetothyriales</taxon>
        <taxon>Herpotrichiellaceae</taxon>
        <taxon>Cladophialophora</taxon>
    </lineage>
</organism>
<dbReference type="Proteomes" id="UP000019471">
    <property type="component" value="Unassembled WGS sequence"/>
</dbReference>
<feature type="compositionally biased region" description="Basic and acidic residues" evidence="1">
    <location>
        <begin position="94"/>
        <end position="106"/>
    </location>
</feature>
<proteinExistence type="predicted"/>
<protein>
    <submittedName>
        <fullName evidence="2">Uncharacterized protein</fullName>
    </submittedName>
</protein>
<dbReference type="eggNOG" id="ENOG502SG05">
    <property type="taxonomic scope" value="Eukaryota"/>
</dbReference>
<dbReference type="GeneID" id="19197615"/>
<keyword evidence="3" id="KW-1185">Reference proteome</keyword>
<feature type="region of interest" description="Disordered" evidence="1">
    <location>
        <begin position="37"/>
        <end position="157"/>
    </location>
</feature>
<dbReference type="AlphaFoldDB" id="W9VHA9"/>
<dbReference type="OrthoDB" id="5278621at2759"/>
<dbReference type="HOGENOM" id="CLU_142966_0_0_1"/>
<dbReference type="EMBL" id="AMGX01000039">
    <property type="protein sequence ID" value="EXJ54863.1"/>
    <property type="molecule type" value="Genomic_DNA"/>
</dbReference>